<feature type="chain" id="PRO_5040292991" evidence="2">
    <location>
        <begin position="22"/>
        <end position="321"/>
    </location>
</feature>
<feature type="signal peptide" evidence="2">
    <location>
        <begin position="1"/>
        <end position="21"/>
    </location>
</feature>
<reference evidence="3" key="1">
    <citation type="submission" date="2021-06" db="EMBL/GenBank/DDBJ databases">
        <authorList>
            <person name="Kallberg Y."/>
            <person name="Tangrot J."/>
            <person name="Rosling A."/>
        </authorList>
    </citation>
    <scope>NUCLEOTIDE SEQUENCE</scope>
    <source>
        <strain evidence="3">87-6 pot B 2015</strain>
    </source>
</reference>
<keyword evidence="2" id="KW-0732">Signal</keyword>
<evidence type="ECO:0000256" key="1">
    <source>
        <dbReference type="SAM" id="Phobius"/>
    </source>
</evidence>
<comment type="caution">
    <text evidence="3">The sequence shown here is derived from an EMBL/GenBank/DDBJ whole genome shotgun (WGS) entry which is preliminary data.</text>
</comment>
<feature type="transmembrane region" description="Helical" evidence="1">
    <location>
        <begin position="76"/>
        <end position="98"/>
    </location>
</feature>
<proteinExistence type="predicted"/>
<evidence type="ECO:0000313" key="3">
    <source>
        <dbReference type="EMBL" id="CAG8647418.1"/>
    </source>
</evidence>
<name>A0A9N9H451_FUNMO</name>
<keyword evidence="1" id="KW-1133">Transmembrane helix</keyword>
<dbReference type="AlphaFoldDB" id="A0A9N9H451"/>
<evidence type="ECO:0000313" key="4">
    <source>
        <dbReference type="Proteomes" id="UP000789375"/>
    </source>
</evidence>
<gene>
    <name evidence="3" type="ORF">FMOSSE_LOCUS11300</name>
</gene>
<evidence type="ECO:0000256" key="2">
    <source>
        <dbReference type="SAM" id="SignalP"/>
    </source>
</evidence>
<keyword evidence="4" id="KW-1185">Reference proteome</keyword>
<dbReference type="Proteomes" id="UP000789375">
    <property type="component" value="Unassembled WGS sequence"/>
</dbReference>
<feature type="transmembrane region" description="Helical" evidence="1">
    <location>
        <begin position="104"/>
        <end position="126"/>
    </location>
</feature>
<keyword evidence="1" id="KW-0472">Membrane</keyword>
<keyword evidence="1" id="KW-0812">Transmembrane</keyword>
<accession>A0A9N9H451</accession>
<feature type="transmembrane region" description="Helical" evidence="1">
    <location>
        <begin position="45"/>
        <end position="64"/>
    </location>
</feature>
<feature type="transmembrane region" description="Helical" evidence="1">
    <location>
        <begin position="186"/>
        <end position="207"/>
    </location>
</feature>
<sequence>MLSTAGWKIVTLLYFVRISSCDSHMAYRVVDENHYKNKIDVLNQYIFAFTLSFGIMVGLSIIYFRMKKKYSKARNFIVFSVVLIILDWILDIIFMILYASEISWLFTTWVLIVALAPLLNFTYTLTSIHYERVHNVSFKCWLKDNRLSTILISSLSLIHIELFKLINSRLFYKEFFGAKLLWVQKSTIMSLFGIFNMIIQDLVTILFKSYLTPHQTSLKNETGLRLSRNNNNEKHNYSPPQTPALFLSNGGRRDSVSLISRAPLSPFLYQPPFPYSAEDLEGDEEEGMSQENVNFNKSDVVNDVNSIVTKPQSSYNPHLNL</sequence>
<dbReference type="EMBL" id="CAJVPP010004299">
    <property type="protein sequence ID" value="CAG8647418.1"/>
    <property type="molecule type" value="Genomic_DNA"/>
</dbReference>
<feature type="transmembrane region" description="Helical" evidence="1">
    <location>
        <begin position="147"/>
        <end position="166"/>
    </location>
</feature>
<protein>
    <submittedName>
        <fullName evidence="3">5742_t:CDS:1</fullName>
    </submittedName>
</protein>
<organism evidence="3 4">
    <name type="scientific">Funneliformis mosseae</name>
    <name type="common">Endomycorrhizal fungus</name>
    <name type="synonym">Glomus mosseae</name>
    <dbReference type="NCBI Taxonomy" id="27381"/>
    <lineage>
        <taxon>Eukaryota</taxon>
        <taxon>Fungi</taxon>
        <taxon>Fungi incertae sedis</taxon>
        <taxon>Mucoromycota</taxon>
        <taxon>Glomeromycotina</taxon>
        <taxon>Glomeromycetes</taxon>
        <taxon>Glomerales</taxon>
        <taxon>Glomeraceae</taxon>
        <taxon>Funneliformis</taxon>
    </lineage>
</organism>